<dbReference type="Gene3D" id="3.40.50.300">
    <property type="entry name" value="P-loop containing nucleotide triphosphate hydrolases"/>
    <property type="match status" value="1"/>
</dbReference>
<dbReference type="AlphaFoldDB" id="A0A127BCC6"/>
<sequence>MQESLSKLNEVREIVKKIIQDLGFSENEIEKVNDIIREINKKLGIFWIGGSKRYGDIEVINILKKQNFLKLLEKASVVDSIEDKNEISELMEDVLKEPNIKVTTVTSWMTIMNPNVFFPVSFYVFPENLWGLLERISAISRFWGGDTKPDESPDLYFGLLSVLHKVKKRIGASTMLEIAYYLTKTTPEDIENIMSLLNNSSKKNSDLLEWLRNENLSYPYYLVSQFYIALKTKGFVILSGLSGTGKTKIALEFTKLLEKKEKIDLPQLLTAWGEEPKEKFEHAIDLIKRLISNNGYAILAWSNSQTLRDTPEPFILWIGYKGGVRYGFIISSKYSKEDVLNNPGLKEKVLKGFKWSIELYDPIEKEFKRNKMFLEATEVIELDKKIRYNMFININSGKRLKNIRRGYSKVKILKEGISPSSKIHIFLSVRPDWRDSKPLLGYYNPLDGKYYKTPLLEFILRAKEDYEKNKEKAMPYFIILDEMNLAHVEYYFADFLSVLESGRDEDGFTRESIKLHDVYEVEKEQGIPKEIRLPPNLYIIGTVNIDETTYMFSPKVLDRAFTIEFHDVDLEGYPPEKTELSWEEREQLRKTILDDLRRNGKFLAFDKKYIGEALKELKKAENGKYWEALKQLNRALEPYDLHFGYRVVDEIALFFDNAQKSKGIVSFENDDEIFDLAILMKILPKFHGNRKKIEKPLLLLLKLAKGGELKEEDVHKTADELFKEIFGTENWQDKSEAVVKELTNLGSYVYRHTAKKVLRMLRQLYEIGFASFS</sequence>
<dbReference type="STRING" id="1609559.TQ32_04495"/>
<dbReference type="Proteomes" id="UP000070587">
    <property type="component" value="Chromosome"/>
</dbReference>
<protein>
    <recommendedName>
        <fullName evidence="3">AAA+ ATPase domain-containing protein</fullName>
    </recommendedName>
</protein>
<reference evidence="1 2" key="2">
    <citation type="journal article" date="2016" name="Int. J. Syst. Evol. Microbiol.">
        <title>Pyrococcus kukulkanii sp. nov., a hyperthermophilic, piezophilic archaeon isolated from a deep-sea hydrothermal vent.</title>
        <authorList>
            <person name="Callac N."/>
            <person name="Oger P."/>
            <person name="Lesongeur F."/>
            <person name="Rattray J.E."/>
            <person name="Vannier P."/>
            <person name="Michoud G."/>
            <person name="Beauverger M."/>
            <person name="Gayet N."/>
            <person name="Rouxel O."/>
            <person name="Jebbar M."/>
            <person name="Godfroy A."/>
        </authorList>
    </citation>
    <scope>NUCLEOTIDE SEQUENCE [LARGE SCALE GENOMIC DNA]</scope>
    <source>
        <strain evidence="1 2">NCB100</strain>
    </source>
</reference>
<dbReference type="PATRIC" id="fig|1609559.3.peg.935"/>
<dbReference type="PANTHER" id="PTHR37291:SF1">
    <property type="entry name" value="TYPE IV METHYL-DIRECTED RESTRICTION ENZYME ECOKMCRB SUBUNIT"/>
    <property type="match status" value="1"/>
</dbReference>
<reference evidence="2" key="1">
    <citation type="submission" date="2015-02" db="EMBL/GenBank/DDBJ databases">
        <title>Pyrococcus kukulkanii sp. nov., a novel hyperthermophilic archaeon isolated from a deep-sea hydrothermal vent at the Guaymas Basin.</title>
        <authorList>
            <person name="Oger P.M."/>
            <person name="Callac N."/>
            <person name="Jebbar M."/>
            <person name="Godfroy A."/>
        </authorList>
    </citation>
    <scope>NUCLEOTIDE SEQUENCE [LARGE SCALE GENOMIC DNA]</scope>
    <source>
        <strain evidence="2">NCB100</strain>
    </source>
</reference>
<dbReference type="KEGG" id="pyc:TQ32_04495"/>
<dbReference type="InterPro" id="IPR052934">
    <property type="entry name" value="Methyl-DNA_Rec/Restrict_Enz"/>
</dbReference>
<organism evidence="1 2">
    <name type="scientific">Pyrococcus kukulkanii</name>
    <dbReference type="NCBI Taxonomy" id="1609559"/>
    <lineage>
        <taxon>Archaea</taxon>
        <taxon>Methanobacteriati</taxon>
        <taxon>Methanobacteriota</taxon>
        <taxon>Thermococci</taxon>
        <taxon>Thermococcales</taxon>
        <taxon>Thermococcaceae</taxon>
        <taxon>Pyrococcus</taxon>
    </lineage>
</organism>
<accession>A0A127BCC6</accession>
<evidence type="ECO:0008006" key="3">
    <source>
        <dbReference type="Google" id="ProtNLM"/>
    </source>
</evidence>
<evidence type="ECO:0000313" key="1">
    <source>
        <dbReference type="EMBL" id="AMM54972.1"/>
    </source>
</evidence>
<dbReference type="PANTHER" id="PTHR37291">
    <property type="entry name" value="5-METHYLCYTOSINE-SPECIFIC RESTRICTION ENZYME B"/>
    <property type="match status" value="1"/>
</dbReference>
<dbReference type="EMBL" id="CP010835">
    <property type="protein sequence ID" value="AMM54972.1"/>
    <property type="molecule type" value="Genomic_DNA"/>
</dbReference>
<dbReference type="SUPFAM" id="SSF52540">
    <property type="entry name" value="P-loop containing nucleoside triphosphate hydrolases"/>
    <property type="match status" value="2"/>
</dbReference>
<dbReference type="InterPro" id="IPR027417">
    <property type="entry name" value="P-loop_NTPase"/>
</dbReference>
<gene>
    <name evidence="1" type="ORF">TQ32_04495</name>
</gene>
<evidence type="ECO:0000313" key="2">
    <source>
        <dbReference type="Proteomes" id="UP000070587"/>
    </source>
</evidence>
<proteinExistence type="predicted"/>
<name>A0A127BCC6_9EURY</name>